<keyword evidence="7" id="KW-0492">Microsome</keyword>
<dbReference type="SMART" id="SM01117">
    <property type="entry name" value="Cyt-b5"/>
    <property type="match status" value="1"/>
</dbReference>
<keyword evidence="5 14" id="KW-0479">Metal-binding</keyword>
<dbReference type="SUPFAM" id="SSF55856">
    <property type="entry name" value="Cytochrome b5-like heme/steroid binding domain"/>
    <property type="match status" value="1"/>
</dbReference>
<dbReference type="AlphaFoldDB" id="A0A0C9MPE5"/>
<reference evidence="16" key="1">
    <citation type="submission" date="2014-09" db="EMBL/GenBank/DDBJ databases">
        <title>Draft genome sequence of an oleaginous Mucoromycotina fungus Mucor ambiguus NBRC6742.</title>
        <authorList>
            <person name="Takeda I."/>
            <person name="Yamane N."/>
            <person name="Morita T."/>
            <person name="Tamano K."/>
            <person name="Machida M."/>
            <person name="Baker S."/>
            <person name="Koike H."/>
        </authorList>
    </citation>
    <scope>NUCLEOTIDE SEQUENCE</scope>
    <source>
        <strain evidence="16">NBRC 6742</strain>
    </source>
</reference>
<keyword evidence="9 14" id="KW-1133">Transmembrane helix</keyword>
<dbReference type="FunFam" id="3.10.120.10:FF:000002">
    <property type="entry name" value="Cytochrome b5 type B"/>
    <property type="match status" value="1"/>
</dbReference>
<keyword evidence="2" id="KW-0813">Transport</keyword>
<keyword evidence="8" id="KW-0249">Electron transport</keyword>
<evidence type="ECO:0000259" key="15">
    <source>
        <dbReference type="PROSITE" id="PS50255"/>
    </source>
</evidence>
<evidence type="ECO:0000256" key="14">
    <source>
        <dbReference type="RuleBase" id="RU362121"/>
    </source>
</evidence>
<dbReference type="PROSITE" id="PS00191">
    <property type="entry name" value="CYTOCHROME_B5_1"/>
    <property type="match status" value="1"/>
</dbReference>
<dbReference type="GO" id="GO:0005789">
    <property type="term" value="C:endoplasmic reticulum membrane"/>
    <property type="evidence" value="ECO:0007669"/>
    <property type="project" value="UniProtKB-SubCell"/>
</dbReference>
<evidence type="ECO:0000256" key="1">
    <source>
        <dbReference type="ARBA" id="ARBA00004131"/>
    </source>
</evidence>
<evidence type="ECO:0000313" key="16">
    <source>
        <dbReference type="EMBL" id="GAN09314.1"/>
    </source>
</evidence>
<evidence type="ECO:0000256" key="8">
    <source>
        <dbReference type="ARBA" id="ARBA00022982"/>
    </source>
</evidence>
<evidence type="ECO:0000256" key="5">
    <source>
        <dbReference type="ARBA" id="ARBA00022723"/>
    </source>
</evidence>
<dbReference type="PANTHER" id="PTHR19359:SF150">
    <property type="entry name" value="CYTOCHROME B5"/>
    <property type="match status" value="1"/>
</dbReference>
<dbReference type="InterPro" id="IPR036400">
    <property type="entry name" value="Cyt_B5-like_heme/steroid_sf"/>
</dbReference>
<dbReference type="PROSITE" id="PS50255">
    <property type="entry name" value="CYTOCHROME_B5_2"/>
    <property type="match status" value="1"/>
</dbReference>
<dbReference type="InterPro" id="IPR050668">
    <property type="entry name" value="Cytochrome_b5"/>
</dbReference>
<evidence type="ECO:0000256" key="12">
    <source>
        <dbReference type="ARBA" id="ARBA00037877"/>
    </source>
</evidence>
<keyword evidence="3 14" id="KW-0349">Heme</keyword>
<dbReference type="Pfam" id="PF00173">
    <property type="entry name" value="Cyt-b5"/>
    <property type="match status" value="1"/>
</dbReference>
<evidence type="ECO:0000256" key="11">
    <source>
        <dbReference type="ARBA" id="ARBA00023136"/>
    </source>
</evidence>
<protein>
    <recommendedName>
        <fullName evidence="15">Cytochrome b5 heme-binding domain-containing protein</fullName>
    </recommendedName>
</protein>
<comment type="similarity">
    <text evidence="13 14">Belongs to the cytochrome b5 family.</text>
</comment>
<comment type="subcellular location">
    <subcellularLocation>
        <location evidence="1">Endoplasmic reticulum membrane</location>
        <topology evidence="1">Single-pass membrane protein</topology>
        <orientation evidence="1">Cytoplasmic side</orientation>
    </subcellularLocation>
    <subcellularLocation>
        <location evidence="12">Microsome membrane</location>
        <topology evidence="12">Single-pass membrane protein</topology>
        <orientation evidence="12">Cytoplasmic side</orientation>
    </subcellularLocation>
</comment>
<gene>
    <name evidence="16" type="ORF">MAM1_0258d08839</name>
</gene>
<evidence type="ECO:0000256" key="13">
    <source>
        <dbReference type="ARBA" id="ARBA00038168"/>
    </source>
</evidence>
<keyword evidence="10 14" id="KW-0408">Iron</keyword>
<keyword evidence="11 14" id="KW-0472">Membrane</keyword>
<evidence type="ECO:0000256" key="4">
    <source>
        <dbReference type="ARBA" id="ARBA00022692"/>
    </source>
</evidence>
<name>A0A0C9MPE5_9FUNG</name>
<keyword evidence="17" id="KW-1185">Reference proteome</keyword>
<dbReference type="InterPro" id="IPR018506">
    <property type="entry name" value="Cyt_B5_heme-BS"/>
</dbReference>
<keyword evidence="4 14" id="KW-0812">Transmembrane</keyword>
<evidence type="ECO:0000256" key="9">
    <source>
        <dbReference type="ARBA" id="ARBA00022989"/>
    </source>
</evidence>
<dbReference type="PANTHER" id="PTHR19359">
    <property type="entry name" value="CYTOCHROME B5"/>
    <property type="match status" value="1"/>
</dbReference>
<feature type="domain" description="Cytochrome b5 heme-binding" evidence="15">
    <location>
        <begin position="3"/>
        <end position="79"/>
    </location>
</feature>
<dbReference type="InterPro" id="IPR001199">
    <property type="entry name" value="Cyt_B5-like_heme/steroid-bd"/>
</dbReference>
<accession>A0A0C9MPE5</accession>
<evidence type="ECO:0000256" key="3">
    <source>
        <dbReference type="ARBA" id="ARBA00022617"/>
    </source>
</evidence>
<evidence type="ECO:0000313" key="17">
    <source>
        <dbReference type="Proteomes" id="UP000053815"/>
    </source>
</evidence>
<dbReference type="GO" id="GO:0046872">
    <property type="term" value="F:metal ion binding"/>
    <property type="evidence" value="ECO:0007669"/>
    <property type="project" value="UniProtKB-UniRule"/>
</dbReference>
<dbReference type="OrthoDB" id="260519at2759"/>
<evidence type="ECO:0000256" key="10">
    <source>
        <dbReference type="ARBA" id="ARBA00023004"/>
    </source>
</evidence>
<dbReference type="EMBL" id="DF836547">
    <property type="protein sequence ID" value="GAN09314.1"/>
    <property type="molecule type" value="Genomic_DNA"/>
</dbReference>
<feature type="transmembrane region" description="Helical" evidence="14">
    <location>
        <begin position="104"/>
        <end position="123"/>
    </location>
</feature>
<evidence type="ECO:0000256" key="7">
    <source>
        <dbReference type="ARBA" id="ARBA00022848"/>
    </source>
</evidence>
<evidence type="ECO:0000256" key="2">
    <source>
        <dbReference type="ARBA" id="ARBA00022448"/>
    </source>
</evidence>
<dbReference type="Proteomes" id="UP000053815">
    <property type="component" value="Unassembled WGS sequence"/>
</dbReference>
<sequence length="126" mass="14256">MSAQIFTYEEVSKHNTRNDLYMIIDKKVYDITKFLDEHPGGDEILIEEGARDATGPFEDVGHSPDAREMLEKYYVGDVDPTSTPVKVEAPVVAHSANGQSGNPLRIIIPAVFFLGYFYWRFFIHSA</sequence>
<dbReference type="Gene3D" id="3.10.120.10">
    <property type="entry name" value="Cytochrome b5-like heme/steroid binding domain"/>
    <property type="match status" value="1"/>
</dbReference>
<dbReference type="PRINTS" id="PR00363">
    <property type="entry name" value="CYTOCHROMEB5"/>
</dbReference>
<organism evidence="16">
    <name type="scientific">Mucor ambiguus</name>
    <dbReference type="NCBI Taxonomy" id="91626"/>
    <lineage>
        <taxon>Eukaryota</taxon>
        <taxon>Fungi</taxon>
        <taxon>Fungi incertae sedis</taxon>
        <taxon>Mucoromycota</taxon>
        <taxon>Mucoromycotina</taxon>
        <taxon>Mucoromycetes</taxon>
        <taxon>Mucorales</taxon>
        <taxon>Mucorineae</taxon>
        <taxon>Mucoraceae</taxon>
        <taxon>Mucor</taxon>
    </lineage>
</organism>
<dbReference type="STRING" id="91626.A0A0C9MPE5"/>
<proteinExistence type="inferred from homology"/>
<dbReference type="GO" id="GO:0020037">
    <property type="term" value="F:heme binding"/>
    <property type="evidence" value="ECO:0007669"/>
    <property type="project" value="UniProtKB-UniRule"/>
</dbReference>
<evidence type="ECO:0000256" key="6">
    <source>
        <dbReference type="ARBA" id="ARBA00022824"/>
    </source>
</evidence>
<keyword evidence="6" id="KW-0256">Endoplasmic reticulum</keyword>